<dbReference type="AlphaFoldDB" id="A0A2C9LI54"/>
<dbReference type="STRING" id="6526.A0A2C9LI54"/>
<evidence type="ECO:0000313" key="2">
    <source>
        <dbReference type="EnsemblMetazoa" id="BGLB031442-PA"/>
    </source>
</evidence>
<dbReference type="Gene3D" id="3.50.30.10">
    <property type="entry name" value="Phosphohistidine domain"/>
    <property type="match status" value="1"/>
</dbReference>
<dbReference type="InterPro" id="IPR018274">
    <property type="entry name" value="PEP_util_AS"/>
</dbReference>
<proteinExistence type="predicted"/>
<dbReference type="VEuPathDB" id="VectorBase:BGLB031442"/>
<dbReference type="InterPro" id="IPR010121">
    <property type="entry name" value="Pyruvate_phosphate_dikinase"/>
</dbReference>
<dbReference type="EnsemblMetazoa" id="BGLB031442-RA">
    <property type="protein sequence ID" value="BGLB031442-PA"/>
    <property type="gene ID" value="BGLB031442"/>
</dbReference>
<feature type="domain" description="PEP-utilising enzyme mobile" evidence="1">
    <location>
        <begin position="123"/>
        <end position="203"/>
    </location>
</feature>
<organism evidence="2 3">
    <name type="scientific">Biomphalaria glabrata</name>
    <name type="common">Bloodfluke planorb</name>
    <name type="synonym">Freshwater snail</name>
    <dbReference type="NCBI Taxonomy" id="6526"/>
    <lineage>
        <taxon>Eukaryota</taxon>
        <taxon>Metazoa</taxon>
        <taxon>Spiralia</taxon>
        <taxon>Lophotrochozoa</taxon>
        <taxon>Mollusca</taxon>
        <taxon>Gastropoda</taxon>
        <taxon>Heterobranchia</taxon>
        <taxon>Euthyneura</taxon>
        <taxon>Panpulmonata</taxon>
        <taxon>Hygrophila</taxon>
        <taxon>Lymnaeoidea</taxon>
        <taxon>Planorbidae</taxon>
        <taxon>Biomphalaria</taxon>
    </lineage>
</organism>
<dbReference type="SUPFAM" id="SSF56059">
    <property type="entry name" value="Glutathione synthetase ATP-binding domain-like"/>
    <property type="match status" value="1"/>
</dbReference>
<evidence type="ECO:0000259" key="1">
    <source>
        <dbReference type="Pfam" id="PF00391"/>
    </source>
</evidence>
<accession>A0A2C9LI54</accession>
<dbReference type="Gene3D" id="3.30.470.20">
    <property type="entry name" value="ATP-grasp fold, B domain"/>
    <property type="match status" value="1"/>
</dbReference>
<name>A0A2C9LI54_BIOGL</name>
<gene>
    <name evidence="2" type="primary">106067423</name>
</gene>
<evidence type="ECO:0000313" key="3">
    <source>
        <dbReference type="Proteomes" id="UP000076420"/>
    </source>
</evidence>
<dbReference type="Pfam" id="PF00391">
    <property type="entry name" value="PEP-utilizers"/>
    <property type="match status" value="1"/>
</dbReference>
<dbReference type="SUPFAM" id="SSF52009">
    <property type="entry name" value="Phosphohistidine domain"/>
    <property type="match status" value="1"/>
</dbReference>
<sequence>MVYGNINDESGTGVLFSRNPSNGDKELFGDYLINAQGEDVVSGTRNTNSICANGDQSKKEGIITQKELISRIPIKNLNEIIYPTLDPIAQKNIICNGLAASPGAACGVVVFNTESMKAKDIPYILVRTETNPEDIEGMNIANGILTARGGITSHAAVVARGMGKPCVCGASAISINYNKKIFTTENGHTIKEGDYITIDGGTGE</sequence>
<dbReference type="Proteomes" id="UP000076420">
    <property type="component" value="Unassembled WGS sequence"/>
</dbReference>
<dbReference type="InterPro" id="IPR036637">
    <property type="entry name" value="Phosphohistidine_dom_sf"/>
</dbReference>
<dbReference type="InterPro" id="IPR008279">
    <property type="entry name" value="PEP-util_enz_mobile_dom"/>
</dbReference>
<reference evidence="2" key="1">
    <citation type="submission" date="2020-05" db="UniProtKB">
        <authorList>
            <consortium name="EnsemblMetazoa"/>
        </authorList>
    </citation>
    <scope>IDENTIFICATION</scope>
    <source>
        <strain evidence="2">BB02</strain>
    </source>
</reference>
<dbReference type="PROSITE" id="PS00370">
    <property type="entry name" value="PEP_ENZYMES_PHOS_SITE"/>
    <property type="match status" value="1"/>
</dbReference>
<dbReference type="PANTHER" id="PTHR22931:SF9">
    <property type="entry name" value="PYRUVATE, PHOSPHATE DIKINASE 1, CHLOROPLASTIC"/>
    <property type="match status" value="1"/>
</dbReference>
<protein>
    <recommendedName>
        <fullName evidence="1">PEP-utilising enzyme mobile domain-containing protein</fullName>
    </recommendedName>
</protein>
<dbReference type="GO" id="GO:0050242">
    <property type="term" value="F:pyruvate, phosphate dikinase activity"/>
    <property type="evidence" value="ECO:0007669"/>
    <property type="project" value="InterPro"/>
</dbReference>
<dbReference type="PANTHER" id="PTHR22931">
    <property type="entry name" value="PHOSPHOENOLPYRUVATE DIKINASE-RELATED"/>
    <property type="match status" value="1"/>
</dbReference>